<reference evidence="1 2" key="1">
    <citation type="submission" date="2015-01" db="EMBL/GenBank/DDBJ databases">
        <title>Rufibacter sp./DG31D/ whole genome sequencing.</title>
        <authorList>
            <person name="Kim M.K."/>
            <person name="Srinivasan S."/>
            <person name="Lee J.-J."/>
        </authorList>
    </citation>
    <scope>NUCLEOTIDE SEQUENCE [LARGE SCALE GENOMIC DNA]</scope>
    <source>
        <strain evidence="1 2">DG31D</strain>
    </source>
</reference>
<evidence type="ECO:0000313" key="2">
    <source>
        <dbReference type="Proteomes" id="UP000036458"/>
    </source>
</evidence>
<accession>A0A0H4W9V9</accession>
<sequence length="76" mass="9003">MGWRFCFRAVFWKTCLKRYRRAITSRFIGRSVTSQFSLVQVFNLDLKWAEVYNFNEAPASNSLDMINIEAGIEVFR</sequence>
<proteinExistence type="predicted"/>
<organism evidence="1 2">
    <name type="scientific">Rufibacter radiotolerans</name>
    <dbReference type="NCBI Taxonomy" id="1379910"/>
    <lineage>
        <taxon>Bacteria</taxon>
        <taxon>Pseudomonadati</taxon>
        <taxon>Bacteroidota</taxon>
        <taxon>Cytophagia</taxon>
        <taxon>Cytophagales</taxon>
        <taxon>Hymenobacteraceae</taxon>
        <taxon>Rufibacter</taxon>
    </lineage>
</organism>
<evidence type="ECO:0000313" key="1">
    <source>
        <dbReference type="EMBL" id="AKQ47261.1"/>
    </source>
</evidence>
<keyword evidence="2" id="KW-1185">Reference proteome</keyword>
<name>A0A0H4W9V9_9BACT</name>
<gene>
    <name evidence="1" type="ORF">TH63_19045</name>
</gene>
<dbReference type="EMBL" id="CP010777">
    <property type="protein sequence ID" value="AKQ47261.1"/>
    <property type="molecule type" value="Genomic_DNA"/>
</dbReference>
<protein>
    <submittedName>
        <fullName evidence="1">Uncharacterized protein</fullName>
    </submittedName>
</protein>
<dbReference type="Proteomes" id="UP000036458">
    <property type="component" value="Chromosome"/>
</dbReference>
<dbReference type="PATRIC" id="fig|1379910.4.peg.4149"/>
<dbReference type="AlphaFoldDB" id="A0A0H4W9V9"/>
<dbReference type="KEGG" id="ruf:TH63_19045"/>